<accession>A0AC35FCJ7</accession>
<dbReference type="WBParaSite" id="PS1159_v2.g16041.t1">
    <property type="protein sequence ID" value="PS1159_v2.g16041.t1"/>
    <property type="gene ID" value="PS1159_v2.g16041"/>
</dbReference>
<sequence>MAYENISVRMTRSNQSIQWGFQLRQQGNALAISFVQADSMAEKAGVKTGDTVELIFGRKPLDLNDAQQKIQSSNEVSMNLKRFVANPPNMPWTLEDKGNQIVVNHFDKGGRVSGVSDHNTAGYQNSFQSSQTLGSGVPIAEEIRRVTTTKRTETREGPADQIAKFSSNNENLPFSNTVKSESHSNWDQDEGNIKKHYETNRTYTRTESTNVTGGGGSVGGGQHQQSIGSAPFSHGSNFSSSNNNWQSQQSGGGQGGQGGHYSNVQWNQKAETGEWNPSHKNSSWNQNSQQQQQSWNQNNTQSSQNWGQGNAAQGWGQGQGGQGGYGSGSGGQYGGGNNAPWGQGQQNQYGSSSGGGGYGQGKNSGSQGGGNYIKSTTPNRGQSTTPTHYDGPRAYYSRSPRTVRELSPHATVAHLQYNSPLGMYSPEAAAEAYKMQTGQDLPIDGDYPRGNRPAYLDSATRRLIAEQEQGIRHRSPTPQSSALKRIAHAVGAD</sequence>
<proteinExistence type="predicted"/>
<evidence type="ECO:0000313" key="1">
    <source>
        <dbReference type="Proteomes" id="UP000887580"/>
    </source>
</evidence>
<name>A0AC35FCJ7_9BILA</name>
<reference evidence="2" key="1">
    <citation type="submission" date="2022-11" db="UniProtKB">
        <authorList>
            <consortium name="WormBaseParasite"/>
        </authorList>
    </citation>
    <scope>IDENTIFICATION</scope>
</reference>
<dbReference type="Proteomes" id="UP000887580">
    <property type="component" value="Unplaced"/>
</dbReference>
<organism evidence="1 2">
    <name type="scientific">Panagrolaimus sp. PS1159</name>
    <dbReference type="NCBI Taxonomy" id="55785"/>
    <lineage>
        <taxon>Eukaryota</taxon>
        <taxon>Metazoa</taxon>
        <taxon>Ecdysozoa</taxon>
        <taxon>Nematoda</taxon>
        <taxon>Chromadorea</taxon>
        <taxon>Rhabditida</taxon>
        <taxon>Tylenchina</taxon>
        <taxon>Panagrolaimomorpha</taxon>
        <taxon>Panagrolaimoidea</taxon>
        <taxon>Panagrolaimidae</taxon>
        <taxon>Panagrolaimus</taxon>
    </lineage>
</organism>
<evidence type="ECO:0000313" key="2">
    <source>
        <dbReference type="WBParaSite" id="PS1159_v2.g16041.t1"/>
    </source>
</evidence>
<protein>
    <submittedName>
        <fullName evidence="2">PDZ domain-containing protein</fullName>
    </submittedName>
</protein>